<dbReference type="AlphaFoldDB" id="A0A6B2JIN0"/>
<evidence type="ECO:0000313" key="2">
    <source>
        <dbReference type="EMBL" id="NDV01243.1"/>
    </source>
</evidence>
<keyword evidence="3" id="KW-1185">Reference proteome</keyword>
<dbReference type="GO" id="GO:0008146">
    <property type="term" value="F:sulfotransferase activity"/>
    <property type="evidence" value="ECO:0007669"/>
    <property type="project" value="InterPro"/>
</dbReference>
<dbReference type="Gene3D" id="3.40.50.300">
    <property type="entry name" value="P-loop containing nucleotide triphosphate hydrolases"/>
    <property type="match status" value="1"/>
</dbReference>
<keyword evidence="2" id="KW-0808">Transferase</keyword>
<evidence type="ECO:0000259" key="1">
    <source>
        <dbReference type="Pfam" id="PF00685"/>
    </source>
</evidence>
<protein>
    <submittedName>
        <fullName evidence="2">Sulfotransferase domain-containing protein</fullName>
    </submittedName>
</protein>
<dbReference type="Proteomes" id="UP000474757">
    <property type="component" value="Unassembled WGS sequence"/>
</dbReference>
<dbReference type="InterPro" id="IPR027417">
    <property type="entry name" value="P-loop_NTPase"/>
</dbReference>
<dbReference type="RefSeq" id="WP_163892768.1">
    <property type="nucleotide sequence ID" value="NZ_JAAFYS010000002.1"/>
</dbReference>
<gene>
    <name evidence="2" type="ORF">GZA08_09725</name>
</gene>
<comment type="caution">
    <text evidence="2">The sequence shown here is derived from an EMBL/GenBank/DDBJ whole genome shotgun (WGS) entry which is preliminary data.</text>
</comment>
<sequence>MLMSKGLNPIVLQGIQRSGTNFLSEVLMAGNYRVLNQVDPPRDDPRHKHFRWFADKDLIAMDYRYCNSVTATTIGEVNATAGWPEGTRHLVLFRDPEDWLHAIFRWGVDNEWFASEAEFIETGKHRAFMAEWHAFYGHWHRLAAADPDHVLILRYQDLKTEPAEVLARVDRFAGVARQTPIDPAVSIRKVRHSKPLDAPRQNLTSAQSLEAAAMEGAFDWRRCLSAR</sequence>
<accession>A0A6B2JIN0</accession>
<organism evidence="2 3">
    <name type="scientific">Pseudoroseicyclus tamaricis</name>
    <dbReference type="NCBI Taxonomy" id="2705421"/>
    <lineage>
        <taxon>Bacteria</taxon>
        <taxon>Pseudomonadati</taxon>
        <taxon>Pseudomonadota</taxon>
        <taxon>Alphaproteobacteria</taxon>
        <taxon>Rhodobacterales</taxon>
        <taxon>Paracoccaceae</taxon>
        <taxon>Pseudoroseicyclus</taxon>
    </lineage>
</organism>
<evidence type="ECO:0000313" key="3">
    <source>
        <dbReference type="Proteomes" id="UP000474757"/>
    </source>
</evidence>
<reference evidence="2 3" key="1">
    <citation type="submission" date="2020-02" db="EMBL/GenBank/DDBJ databases">
        <title>Pseudoroseicyclus tamarix, sp. nov., isolated from offshore sediment of a Tamarix chinensis forest.</title>
        <authorList>
            <person name="Gai Y."/>
        </authorList>
    </citation>
    <scope>NUCLEOTIDE SEQUENCE [LARGE SCALE GENOMIC DNA]</scope>
    <source>
        <strain evidence="2 3">CLL3-39</strain>
    </source>
</reference>
<feature type="domain" description="Sulfotransferase" evidence="1">
    <location>
        <begin position="9"/>
        <end position="183"/>
    </location>
</feature>
<dbReference type="InterPro" id="IPR000863">
    <property type="entry name" value="Sulfotransferase_dom"/>
</dbReference>
<proteinExistence type="predicted"/>
<dbReference type="EMBL" id="JAAGAB010000002">
    <property type="protein sequence ID" value="NDV01243.1"/>
    <property type="molecule type" value="Genomic_DNA"/>
</dbReference>
<name>A0A6B2JIN0_9RHOB</name>
<dbReference type="Pfam" id="PF00685">
    <property type="entry name" value="Sulfotransfer_1"/>
    <property type="match status" value="1"/>
</dbReference>
<dbReference type="SUPFAM" id="SSF52540">
    <property type="entry name" value="P-loop containing nucleoside triphosphate hydrolases"/>
    <property type="match status" value="1"/>
</dbReference>